<comment type="caution">
    <text evidence="1">The sequence shown here is derived from an EMBL/GenBank/DDBJ whole genome shotgun (WGS) entry which is preliminary data.</text>
</comment>
<dbReference type="RefSeq" id="WP_187792136.1">
    <property type="nucleotide sequence ID" value="NZ_JACOQL010000001.1"/>
</dbReference>
<keyword evidence="2" id="KW-1185">Reference proteome</keyword>
<reference evidence="1" key="1">
    <citation type="submission" date="2020-08" db="EMBL/GenBank/DDBJ databases">
        <title>Paracoccus amoyensis sp. nov., isolated from the surface seawater at coast of Xiamen, Fujian.</title>
        <authorList>
            <person name="Lyu L."/>
        </authorList>
    </citation>
    <scope>NUCLEOTIDE SEQUENCE</scope>
    <source>
        <strain evidence="1">11-3</strain>
    </source>
</reference>
<evidence type="ECO:0000313" key="2">
    <source>
        <dbReference type="Proteomes" id="UP000608594"/>
    </source>
</evidence>
<name>A0A926J515_9RHOB</name>
<organism evidence="1 2">
    <name type="scientific">Paracoccus amoyensis</name>
    <dbReference type="NCBI Taxonomy" id="2760093"/>
    <lineage>
        <taxon>Bacteria</taxon>
        <taxon>Pseudomonadati</taxon>
        <taxon>Pseudomonadota</taxon>
        <taxon>Alphaproteobacteria</taxon>
        <taxon>Rhodobacterales</taxon>
        <taxon>Paracoccaceae</taxon>
        <taxon>Paracoccus</taxon>
    </lineage>
</organism>
<dbReference type="EMBL" id="JACOQL010000001">
    <property type="protein sequence ID" value="MBC9245737.1"/>
    <property type="molecule type" value="Genomic_DNA"/>
</dbReference>
<evidence type="ECO:0008006" key="3">
    <source>
        <dbReference type="Google" id="ProtNLM"/>
    </source>
</evidence>
<dbReference type="AlphaFoldDB" id="A0A926J515"/>
<protein>
    <recommendedName>
        <fullName evidence="3">Sulfotransferase domain-containing protein</fullName>
    </recommendedName>
</protein>
<dbReference type="Proteomes" id="UP000608594">
    <property type="component" value="Unassembled WGS sequence"/>
</dbReference>
<sequence length="326" mass="37299">MQRSRTAILHLGTYKTGSSSIQNLLYLNRTQLAEKGVLYPEAGIVKEEEVGFRHRRLIVPVMKGNTSSYVVEPLQKELKESPETDVILSNESWSNPLHLPMLGGFVAELRDLGFDKITGILFLRRLIDYKISHYREFTFRRGNHLPFDAYLLRPPGMFDYLFLVRSLRSIFGPQLRALNYALVQDSVASFFDAADMAHHLSGLDPTGKANTKSIKALGIEVLRHANKARLSEQDRFDFLSDFETRHPELFQQNWTERSGSDTPVYGLSYHNELASALQWPDEQIELLLKDRQIEGRYVGEAEDLILQALQEWAKRKATSPQEIPGH</sequence>
<gene>
    <name evidence="1" type="ORF">H4P12_03185</name>
</gene>
<accession>A0A926J515</accession>
<proteinExistence type="predicted"/>
<evidence type="ECO:0000313" key="1">
    <source>
        <dbReference type="EMBL" id="MBC9245737.1"/>
    </source>
</evidence>